<proteinExistence type="predicted"/>
<name>A0A2R7Y2R7_9CREN</name>
<accession>A0A2R7Y2R7</accession>
<evidence type="ECO:0000313" key="2">
    <source>
        <dbReference type="Proteomes" id="UP000244093"/>
    </source>
</evidence>
<dbReference type="EMBL" id="NBVN01000007">
    <property type="protein sequence ID" value="PUA31709.1"/>
    <property type="molecule type" value="Genomic_DNA"/>
</dbReference>
<comment type="caution">
    <text evidence="1">The sequence shown here is derived from an EMBL/GenBank/DDBJ whole genome shotgun (WGS) entry which is preliminary data.</text>
</comment>
<protein>
    <submittedName>
        <fullName evidence="1">Uncharacterized protein</fullName>
    </submittedName>
</protein>
<sequence>MSVYVDYRYIDKRWVSLRRFAGITVDVALEAVVQGHVDVSSFFAGLIYFLPFTSKSLEKVLVYSLAKASYGFLKKDMNLYEISEDEVPGFEPDEVDNVRSAFKSMEDLRLADVVNTTPSKIRLKPDVINELIRHVAVYVAEKVDFKSLAGFESDAFSYPHKVVSGISSLYVMQKTSRLPKSYTTMIGLLTPLAYVKRDGTVVTKPTIEPTEWSEAKKLIASLRPLRDRFEVEYFKAIGVLYDNKIIVRTYPLEVSGTFANMVVAPAYRRYYMLKRERRLSRGRPWLNQQ</sequence>
<dbReference type="Proteomes" id="UP000244093">
    <property type="component" value="Unassembled WGS sequence"/>
</dbReference>
<dbReference type="AlphaFoldDB" id="A0A2R7Y2R7"/>
<reference evidence="1 2" key="1">
    <citation type="journal article" date="2018" name="Syst. Appl. Microbiol.">
        <title>A new symbiotic nanoarchaeote (Candidatus Nanoclepta minutus) and its host (Zestosphaera tikiterensis gen. nov., sp. nov.) from a New Zealand hot spring.</title>
        <authorList>
            <person name="St John E."/>
            <person name="Liu Y."/>
            <person name="Podar M."/>
            <person name="Stott M.B."/>
            <person name="Meneghin J."/>
            <person name="Chen Z."/>
            <person name="Lagutin K."/>
            <person name="Mitchell K."/>
            <person name="Reysenbach A.L."/>
        </authorList>
    </citation>
    <scope>NUCLEOTIDE SEQUENCE [LARGE SCALE GENOMIC DNA]</scope>
    <source>
        <strain evidence="1">NZ3</strain>
    </source>
</reference>
<gene>
    <name evidence="1" type="ORF">B7O98_08785</name>
</gene>
<evidence type="ECO:0000313" key="1">
    <source>
        <dbReference type="EMBL" id="PUA31709.1"/>
    </source>
</evidence>
<organism evidence="1 2">
    <name type="scientific">Zestosphaera tikiterensis</name>
    <dbReference type="NCBI Taxonomy" id="1973259"/>
    <lineage>
        <taxon>Archaea</taxon>
        <taxon>Thermoproteota</taxon>
        <taxon>Thermoprotei</taxon>
        <taxon>Desulfurococcales</taxon>
        <taxon>Desulfurococcaceae</taxon>
        <taxon>Zestosphaera</taxon>
    </lineage>
</organism>